<accession>A0ABZ2YBS7</accession>
<evidence type="ECO:0000256" key="4">
    <source>
        <dbReference type="ARBA" id="ARBA00022801"/>
    </source>
</evidence>
<keyword evidence="7" id="KW-1185">Reference proteome</keyword>
<evidence type="ECO:0000256" key="3">
    <source>
        <dbReference type="ARBA" id="ARBA00022723"/>
    </source>
</evidence>
<organism evidence="6 7">
    <name type="scientific">Thermatribacter velox</name>
    <dbReference type="NCBI Taxonomy" id="3039681"/>
    <lineage>
        <taxon>Bacteria</taxon>
        <taxon>Pseudomonadati</taxon>
        <taxon>Atribacterota</taxon>
        <taxon>Atribacteria</taxon>
        <taxon>Atribacterales</taxon>
        <taxon>Thermatribacteraceae</taxon>
        <taxon>Thermatribacter</taxon>
    </lineage>
</organism>
<dbReference type="EC" id="3.5.2.2" evidence="6"/>
<dbReference type="PANTHER" id="PTHR11647:SF1">
    <property type="entry name" value="COLLAPSIN RESPONSE MEDIATOR PROTEIN"/>
    <property type="match status" value="1"/>
</dbReference>
<dbReference type="EMBL" id="CP121689">
    <property type="protein sequence ID" value="WZL75606.1"/>
    <property type="molecule type" value="Genomic_DNA"/>
</dbReference>
<evidence type="ECO:0000256" key="1">
    <source>
        <dbReference type="ARBA" id="ARBA00001947"/>
    </source>
</evidence>
<dbReference type="InterPro" id="IPR050378">
    <property type="entry name" value="Metallo-dep_Hydrolases_sf"/>
</dbReference>
<keyword evidence="3" id="KW-0479">Metal-binding</keyword>
<dbReference type="Gene3D" id="3.20.20.140">
    <property type="entry name" value="Metal-dependent hydrolases"/>
    <property type="match status" value="1"/>
</dbReference>
<dbReference type="PANTHER" id="PTHR11647">
    <property type="entry name" value="HYDRANTOINASE/DIHYDROPYRIMIDINASE FAMILY MEMBER"/>
    <property type="match status" value="1"/>
</dbReference>
<evidence type="ECO:0000313" key="6">
    <source>
        <dbReference type="EMBL" id="WZL75606.1"/>
    </source>
</evidence>
<reference evidence="6 7" key="1">
    <citation type="submission" date="2023-03" db="EMBL/GenBank/DDBJ databases">
        <title>Novel Species.</title>
        <authorList>
            <person name="Ma S."/>
        </authorList>
    </citation>
    <scope>NUCLEOTIDE SEQUENCE [LARGE SCALE GENOMIC DNA]</scope>
    <source>
        <strain evidence="6 7">B11</strain>
    </source>
</reference>
<dbReference type="SUPFAM" id="SSF51556">
    <property type="entry name" value="Metallo-dependent hydrolases"/>
    <property type="match status" value="1"/>
</dbReference>
<dbReference type="GO" id="GO:0004157">
    <property type="term" value="F:dihydropyrimidinase activity"/>
    <property type="evidence" value="ECO:0007669"/>
    <property type="project" value="UniProtKB-EC"/>
</dbReference>
<name>A0ABZ2YBS7_9BACT</name>
<dbReference type="InterPro" id="IPR032466">
    <property type="entry name" value="Metal_Hydrolase"/>
</dbReference>
<proteinExistence type="inferred from homology"/>
<gene>
    <name evidence="6" type="primary">hydA</name>
    <name evidence="6" type="ORF">QBE54_08400</name>
</gene>
<evidence type="ECO:0000259" key="5">
    <source>
        <dbReference type="Pfam" id="PF01979"/>
    </source>
</evidence>
<dbReference type="SUPFAM" id="SSF51338">
    <property type="entry name" value="Composite domain of metallo-dependent hydrolases"/>
    <property type="match status" value="1"/>
</dbReference>
<dbReference type="NCBIfam" id="TIGR02033">
    <property type="entry name" value="D-hydantoinase"/>
    <property type="match status" value="1"/>
</dbReference>
<dbReference type="Gene3D" id="2.30.40.10">
    <property type="entry name" value="Urease, subunit C, domain 1"/>
    <property type="match status" value="1"/>
</dbReference>
<dbReference type="Proteomes" id="UP001461341">
    <property type="component" value="Chromosome"/>
</dbReference>
<comment type="cofactor">
    <cofactor evidence="1">
        <name>Zn(2+)</name>
        <dbReference type="ChEBI" id="CHEBI:29105"/>
    </cofactor>
</comment>
<dbReference type="InterPro" id="IPR011059">
    <property type="entry name" value="Metal-dep_hydrolase_composite"/>
</dbReference>
<feature type="domain" description="Amidohydrolase-related" evidence="5">
    <location>
        <begin position="49"/>
        <end position="432"/>
    </location>
</feature>
<dbReference type="InterPro" id="IPR011778">
    <property type="entry name" value="Hydantoinase/dihydroPyrase"/>
</dbReference>
<evidence type="ECO:0000313" key="7">
    <source>
        <dbReference type="Proteomes" id="UP001461341"/>
    </source>
</evidence>
<keyword evidence="4 6" id="KW-0378">Hydrolase</keyword>
<dbReference type="InterPro" id="IPR006680">
    <property type="entry name" value="Amidohydro-rel"/>
</dbReference>
<evidence type="ECO:0000256" key="2">
    <source>
        <dbReference type="ARBA" id="ARBA00008829"/>
    </source>
</evidence>
<protein>
    <submittedName>
        <fullName evidence="6">Dihydropyrimidinase</fullName>
        <ecNumber evidence="6">3.5.2.2</ecNumber>
    </submittedName>
</protein>
<sequence length="456" mass="49390">MELIIKNGTVVTAKETYLADVGVAGGKIVAIAEKLEDPEARVIDATGKYVMPGIIDGHVHLALPFGGTVSADDFSSGTKAAAFGGVTTIVDFAIQMKGESLADAIARRRAEADGKVCIDYGLHVGITDAREEVLREIPEVISNGCPTFKLFMTYDAFVVDDGTLLSIIEKTTDSGGMVGVHAENHKIIGYLTARLLSEGKTAPQYHAVSRPDWCEAEATSRAIRLAEAVGGKLYIFHLTCSRALDEVVAGRERGMPVYAETCPQYLLLTADCYLEPDFGGAKYVMSPPLRTAFDNEALWKGLRDGYLQVVGSDHCPFTMEQKKLGLGDFTKIPNGAPGVETTLPLLYSEGVLKGRISLNRMVEVLSTNPACLFGLPNKGSLAVGYDADIVIFDPDKEVVLSYQDLHMCTDYSPYEGLRVKGYPVTTISRGRVIVENGIFTGDFTHGRFVARRLPQF</sequence>
<dbReference type="RefSeq" id="WP_369017755.1">
    <property type="nucleotide sequence ID" value="NZ_CP121689.1"/>
</dbReference>
<comment type="similarity">
    <text evidence="2">Belongs to the metallo-dependent hydrolases superfamily. Hydantoinase/dihydropyrimidinase family.</text>
</comment>
<dbReference type="Pfam" id="PF01979">
    <property type="entry name" value="Amidohydro_1"/>
    <property type="match status" value="1"/>
</dbReference>
<dbReference type="CDD" id="cd01314">
    <property type="entry name" value="D-HYD"/>
    <property type="match status" value="1"/>
</dbReference>